<name>A0A7J7CIS1_TRIWF</name>
<comment type="caution">
    <text evidence="1">The sequence shown here is derived from an EMBL/GenBank/DDBJ whole genome shotgun (WGS) entry which is preliminary data.</text>
</comment>
<evidence type="ECO:0000313" key="1">
    <source>
        <dbReference type="EMBL" id="KAF5733950.1"/>
    </source>
</evidence>
<protein>
    <submittedName>
        <fullName evidence="1">Uncharacterized protein</fullName>
    </submittedName>
</protein>
<dbReference type="InParanoid" id="A0A7J7CIS1"/>
<accession>A0A7J7CIS1</accession>
<keyword evidence="2" id="KW-1185">Reference proteome</keyword>
<dbReference type="AlphaFoldDB" id="A0A7J7CIS1"/>
<proteinExistence type="predicted"/>
<organism evidence="1 2">
    <name type="scientific">Tripterygium wilfordii</name>
    <name type="common">Thunder God vine</name>
    <dbReference type="NCBI Taxonomy" id="458696"/>
    <lineage>
        <taxon>Eukaryota</taxon>
        <taxon>Viridiplantae</taxon>
        <taxon>Streptophyta</taxon>
        <taxon>Embryophyta</taxon>
        <taxon>Tracheophyta</taxon>
        <taxon>Spermatophyta</taxon>
        <taxon>Magnoliopsida</taxon>
        <taxon>eudicotyledons</taxon>
        <taxon>Gunneridae</taxon>
        <taxon>Pentapetalae</taxon>
        <taxon>rosids</taxon>
        <taxon>fabids</taxon>
        <taxon>Celastrales</taxon>
        <taxon>Celastraceae</taxon>
        <taxon>Tripterygium</taxon>
    </lineage>
</organism>
<dbReference type="EMBL" id="JAAARO010000016">
    <property type="protein sequence ID" value="KAF5733950.1"/>
    <property type="molecule type" value="Genomic_DNA"/>
</dbReference>
<evidence type="ECO:0000313" key="2">
    <source>
        <dbReference type="Proteomes" id="UP000593562"/>
    </source>
</evidence>
<gene>
    <name evidence="1" type="ORF">HS088_TW16G00391</name>
</gene>
<dbReference type="Proteomes" id="UP000593562">
    <property type="component" value="Unassembled WGS sequence"/>
</dbReference>
<reference evidence="1 2" key="1">
    <citation type="journal article" date="2020" name="Nat. Commun.">
        <title>Genome of Tripterygium wilfordii and identification of cytochrome P450 involved in triptolide biosynthesis.</title>
        <authorList>
            <person name="Tu L."/>
            <person name="Su P."/>
            <person name="Zhang Z."/>
            <person name="Gao L."/>
            <person name="Wang J."/>
            <person name="Hu T."/>
            <person name="Zhou J."/>
            <person name="Zhang Y."/>
            <person name="Zhao Y."/>
            <person name="Liu Y."/>
            <person name="Song Y."/>
            <person name="Tong Y."/>
            <person name="Lu Y."/>
            <person name="Yang J."/>
            <person name="Xu C."/>
            <person name="Jia M."/>
            <person name="Peters R.J."/>
            <person name="Huang L."/>
            <person name="Gao W."/>
        </authorList>
    </citation>
    <scope>NUCLEOTIDE SEQUENCE [LARGE SCALE GENOMIC DNA]</scope>
    <source>
        <strain evidence="2">cv. XIE 37</strain>
        <tissue evidence="1">Leaf</tissue>
    </source>
</reference>
<sequence length="118" mass="13547">MEEGWTHVTQLHGAGKANPKLPSHDFSGIFRRDNFDSLVSFTRRADQCDISSKLSTTIEVFQLKHLDETPKLIDLCGKNRFAWTFFEHWTGLVVMVKQFFVLLGTKELGTSLQRNIYA</sequence>